<evidence type="ECO:0000256" key="11">
    <source>
        <dbReference type="ARBA" id="ARBA00022989"/>
    </source>
</evidence>
<evidence type="ECO:0000256" key="10">
    <source>
        <dbReference type="ARBA" id="ARBA00022840"/>
    </source>
</evidence>
<proteinExistence type="predicted"/>
<evidence type="ECO:0000259" key="18">
    <source>
        <dbReference type="PROSITE" id="PS50110"/>
    </source>
</evidence>
<keyword evidence="8" id="KW-0547">Nucleotide-binding</keyword>
<sequence length="783" mass="86584">MSIVNFSSIRTKLICSMLAIAVIVIVIISTALISQQFAITKLKAAQNLTVLSDIVASNSLSAVIFNDPNSAEKTLSALVAQPDIINAVIYDPVGTIFAVYSGNKENQLNIHAEQFLDIVSSKKKQISFSHDAVHSYTPILSEGEFVGMLHITDNMNTLSKQLDDYLLLVVSASVSAFFASLLVMFWLQSLFTKPMNTLLGVIEQISNNKDYSQRVSIQSHDEFSQLADSFNVMIAEVDTRGRQLETINRELEHRVTERTFELQQTLEIAKNANLAKSEFLAVMSHEIRTPLNGIIGFSDLLKSYELNKDVTNTVEMINDSAQTLLVLLNEVLDFSKIDANKMDLDIREFNLPDLVNSTCQSHHVVAQKKNLTFSINIEPLMQLNYLGDSVRIRQIINNFISNAIKFTRQGGITIKVSEHIEGSDTVIKFTVIDTGIGISDNKLESIFTPFTQADNSITREFGGTGLGLAICQQLIILMNGRYGVESKVNEGSTFWFSIPLVAVDSSSEPVSELINNNNISESVYRKTHVLVAEDNVVNQLVVKSLLASLGHECEIVDNGEEAIKRASEKKFDVIFMDYHMPVADGIAATEAITNQGPDGVNFTTPIIALTADIQPNVKRQFRAAGAKDTLLKPFTRQTLNECLNKWVFDSVDSLSQNDKSNDDEYQIFVDGPLNDIKQISPDDSTELVKTIVDIYINSTPNLINDIAQGLADQNADQVFKAAHSLKSSSANLGASKMQRLASQIEQFARNVKLDEAQPLAGTLQTVFEQTQQALMHKVEELGQ</sequence>
<evidence type="ECO:0000256" key="4">
    <source>
        <dbReference type="ARBA" id="ARBA00022475"/>
    </source>
</evidence>
<dbReference type="Gene3D" id="3.40.50.2300">
    <property type="match status" value="1"/>
</dbReference>
<dbReference type="CDD" id="cd17546">
    <property type="entry name" value="REC_hyHK_CKI1_RcsC-like"/>
    <property type="match status" value="1"/>
</dbReference>
<dbReference type="EMBL" id="BMQW01000001">
    <property type="protein sequence ID" value="GGP74885.1"/>
    <property type="molecule type" value="Genomic_DNA"/>
</dbReference>
<comment type="subcellular location">
    <subcellularLocation>
        <location evidence="2">Cell membrane</location>
        <topology evidence="2">Multi-pass membrane protein</topology>
    </subcellularLocation>
</comment>
<keyword evidence="7 16" id="KW-0812">Transmembrane</keyword>
<evidence type="ECO:0000256" key="13">
    <source>
        <dbReference type="ARBA" id="ARBA00023136"/>
    </source>
</evidence>
<dbReference type="Pfam" id="PF00072">
    <property type="entry name" value="Response_reg"/>
    <property type="match status" value="1"/>
</dbReference>
<dbReference type="InterPro" id="IPR036641">
    <property type="entry name" value="HPT_dom_sf"/>
</dbReference>
<evidence type="ECO:0000256" key="12">
    <source>
        <dbReference type="ARBA" id="ARBA00023012"/>
    </source>
</evidence>
<evidence type="ECO:0000256" key="7">
    <source>
        <dbReference type="ARBA" id="ARBA00022692"/>
    </source>
</evidence>
<dbReference type="CDD" id="cd00088">
    <property type="entry name" value="HPT"/>
    <property type="match status" value="1"/>
</dbReference>
<evidence type="ECO:0000256" key="15">
    <source>
        <dbReference type="PROSITE-ProRule" id="PRU00169"/>
    </source>
</evidence>
<dbReference type="SMART" id="SM00387">
    <property type="entry name" value="HATPase_c"/>
    <property type="match status" value="1"/>
</dbReference>
<dbReference type="InterPro" id="IPR001789">
    <property type="entry name" value="Sig_transdc_resp-reg_receiver"/>
</dbReference>
<evidence type="ECO:0000256" key="14">
    <source>
        <dbReference type="PROSITE-ProRule" id="PRU00110"/>
    </source>
</evidence>
<dbReference type="SUPFAM" id="SSF55874">
    <property type="entry name" value="ATPase domain of HSP90 chaperone/DNA topoisomerase II/histidine kinase"/>
    <property type="match status" value="1"/>
</dbReference>
<dbReference type="RefSeq" id="WP_188952757.1">
    <property type="nucleotide sequence ID" value="NZ_BMQW01000001.1"/>
</dbReference>
<dbReference type="Gene3D" id="1.20.120.160">
    <property type="entry name" value="HPT domain"/>
    <property type="match status" value="1"/>
</dbReference>
<evidence type="ECO:0000256" key="9">
    <source>
        <dbReference type="ARBA" id="ARBA00022777"/>
    </source>
</evidence>
<feature type="domain" description="Response regulatory" evidence="18">
    <location>
        <begin position="528"/>
        <end position="647"/>
    </location>
</feature>
<feature type="transmembrane region" description="Helical" evidence="16">
    <location>
        <begin position="165"/>
        <end position="187"/>
    </location>
</feature>
<dbReference type="PROSITE" id="PS50885">
    <property type="entry name" value="HAMP"/>
    <property type="match status" value="1"/>
</dbReference>
<dbReference type="SUPFAM" id="SSF52172">
    <property type="entry name" value="CheY-like"/>
    <property type="match status" value="1"/>
</dbReference>
<feature type="modified residue" description="4-aspartylphosphate" evidence="15">
    <location>
        <position position="577"/>
    </location>
</feature>
<dbReference type="SMART" id="SM00388">
    <property type="entry name" value="HisKA"/>
    <property type="match status" value="1"/>
</dbReference>
<evidence type="ECO:0000256" key="3">
    <source>
        <dbReference type="ARBA" id="ARBA00012438"/>
    </source>
</evidence>
<dbReference type="CDD" id="cd06225">
    <property type="entry name" value="HAMP"/>
    <property type="match status" value="1"/>
</dbReference>
<keyword evidence="10" id="KW-0067">ATP-binding</keyword>
<keyword evidence="6" id="KW-0808">Transferase</keyword>
<dbReference type="SMART" id="SM00448">
    <property type="entry name" value="REC"/>
    <property type="match status" value="1"/>
</dbReference>
<keyword evidence="22" id="KW-1185">Reference proteome</keyword>
<keyword evidence="4" id="KW-1003">Cell membrane</keyword>
<name>A0ABQ2QEU4_9GAMM</name>
<dbReference type="SUPFAM" id="SSF47226">
    <property type="entry name" value="Histidine-containing phosphotransfer domain, HPT domain"/>
    <property type="match status" value="1"/>
</dbReference>
<dbReference type="PROSITE" id="PS50110">
    <property type="entry name" value="RESPONSE_REGULATORY"/>
    <property type="match status" value="1"/>
</dbReference>
<dbReference type="PRINTS" id="PR00344">
    <property type="entry name" value="BCTRLSENSOR"/>
</dbReference>
<dbReference type="Pfam" id="PF00672">
    <property type="entry name" value="HAMP"/>
    <property type="match status" value="1"/>
</dbReference>
<dbReference type="InterPro" id="IPR003661">
    <property type="entry name" value="HisK_dim/P_dom"/>
</dbReference>
<evidence type="ECO:0000256" key="1">
    <source>
        <dbReference type="ARBA" id="ARBA00000085"/>
    </source>
</evidence>
<reference evidence="22" key="1">
    <citation type="journal article" date="2019" name="Int. J. Syst. Evol. Microbiol.">
        <title>The Global Catalogue of Microorganisms (GCM) 10K type strain sequencing project: providing services to taxonomists for standard genome sequencing and annotation.</title>
        <authorList>
            <consortium name="The Broad Institute Genomics Platform"/>
            <consortium name="The Broad Institute Genome Sequencing Center for Infectious Disease"/>
            <person name="Wu L."/>
            <person name="Ma J."/>
        </authorList>
    </citation>
    <scope>NUCLEOTIDE SEQUENCE [LARGE SCALE GENOMIC DNA]</scope>
    <source>
        <strain evidence="22">JCM 32305</strain>
    </source>
</reference>
<evidence type="ECO:0000256" key="16">
    <source>
        <dbReference type="SAM" id="Phobius"/>
    </source>
</evidence>
<dbReference type="EC" id="2.7.13.3" evidence="3"/>
<comment type="caution">
    <text evidence="21">The sequence shown here is derived from an EMBL/GenBank/DDBJ whole genome shotgun (WGS) entry which is preliminary data.</text>
</comment>
<evidence type="ECO:0000259" key="19">
    <source>
        <dbReference type="PROSITE" id="PS50885"/>
    </source>
</evidence>
<feature type="domain" description="HPt" evidence="20">
    <location>
        <begin position="684"/>
        <end position="783"/>
    </location>
</feature>
<evidence type="ECO:0000256" key="2">
    <source>
        <dbReference type="ARBA" id="ARBA00004651"/>
    </source>
</evidence>
<keyword evidence="9 21" id="KW-0418">Kinase</keyword>
<dbReference type="SMART" id="SM00304">
    <property type="entry name" value="HAMP"/>
    <property type="match status" value="1"/>
</dbReference>
<evidence type="ECO:0000313" key="22">
    <source>
        <dbReference type="Proteomes" id="UP000654004"/>
    </source>
</evidence>
<dbReference type="Pfam" id="PF01627">
    <property type="entry name" value="Hpt"/>
    <property type="match status" value="1"/>
</dbReference>
<dbReference type="Pfam" id="PF00512">
    <property type="entry name" value="HisKA"/>
    <property type="match status" value="1"/>
</dbReference>
<dbReference type="CDD" id="cd00082">
    <property type="entry name" value="HisKA"/>
    <property type="match status" value="1"/>
</dbReference>
<dbReference type="InterPro" id="IPR033417">
    <property type="entry name" value="CHASE8"/>
</dbReference>
<dbReference type="Gene3D" id="3.30.565.10">
    <property type="entry name" value="Histidine kinase-like ATPase, C-terminal domain"/>
    <property type="match status" value="1"/>
</dbReference>
<dbReference type="PANTHER" id="PTHR45339:SF1">
    <property type="entry name" value="HYBRID SIGNAL TRANSDUCTION HISTIDINE KINASE J"/>
    <property type="match status" value="1"/>
</dbReference>
<evidence type="ECO:0000313" key="21">
    <source>
        <dbReference type="EMBL" id="GGP74885.1"/>
    </source>
</evidence>
<dbReference type="CDD" id="cd16922">
    <property type="entry name" value="HATPase_EvgS-ArcB-TorS-like"/>
    <property type="match status" value="1"/>
</dbReference>
<dbReference type="InterPro" id="IPR003660">
    <property type="entry name" value="HAMP_dom"/>
</dbReference>
<dbReference type="Gene3D" id="6.10.340.10">
    <property type="match status" value="1"/>
</dbReference>
<dbReference type="InterPro" id="IPR036890">
    <property type="entry name" value="HATPase_C_sf"/>
</dbReference>
<dbReference type="PROSITE" id="PS50109">
    <property type="entry name" value="HIS_KIN"/>
    <property type="match status" value="1"/>
</dbReference>
<organism evidence="21 22">
    <name type="scientific">Shewanella ulleungensis</name>
    <dbReference type="NCBI Taxonomy" id="2282699"/>
    <lineage>
        <taxon>Bacteria</taxon>
        <taxon>Pseudomonadati</taxon>
        <taxon>Pseudomonadota</taxon>
        <taxon>Gammaproteobacteria</taxon>
        <taxon>Alteromonadales</taxon>
        <taxon>Shewanellaceae</taxon>
        <taxon>Shewanella</taxon>
    </lineage>
</organism>
<keyword evidence="5 15" id="KW-0597">Phosphoprotein</keyword>
<protein>
    <recommendedName>
        <fullName evidence="3">histidine kinase</fullName>
        <ecNumber evidence="3">2.7.13.3</ecNumber>
    </recommendedName>
</protein>
<dbReference type="GO" id="GO:0016301">
    <property type="term" value="F:kinase activity"/>
    <property type="evidence" value="ECO:0007669"/>
    <property type="project" value="UniProtKB-KW"/>
</dbReference>
<dbReference type="Pfam" id="PF17152">
    <property type="entry name" value="CHASE8"/>
    <property type="match status" value="1"/>
</dbReference>
<dbReference type="PANTHER" id="PTHR45339">
    <property type="entry name" value="HYBRID SIGNAL TRANSDUCTION HISTIDINE KINASE J"/>
    <property type="match status" value="1"/>
</dbReference>
<dbReference type="SMART" id="SM00073">
    <property type="entry name" value="HPT"/>
    <property type="match status" value="1"/>
</dbReference>
<dbReference type="PROSITE" id="PS50894">
    <property type="entry name" value="HPT"/>
    <property type="match status" value="1"/>
</dbReference>
<dbReference type="Gene3D" id="1.10.287.130">
    <property type="match status" value="1"/>
</dbReference>
<dbReference type="Proteomes" id="UP000654004">
    <property type="component" value="Unassembled WGS sequence"/>
</dbReference>
<evidence type="ECO:0000256" key="8">
    <source>
        <dbReference type="ARBA" id="ARBA00022741"/>
    </source>
</evidence>
<dbReference type="Pfam" id="PF02518">
    <property type="entry name" value="HATPase_c"/>
    <property type="match status" value="1"/>
</dbReference>
<feature type="domain" description="HAMP" evidence="19">
    <location>
        <begin position="189"/>
        <end position="242"/>
    </location>
</feature>
<dbReference type="SUPFAM" id="SSF158472">
    <property type="entry name" value="HAMP domain-like"/>
    <property type="match status" value="1"/>
</dbReference>
<keyword evidence="13 16" id="KW-0472">Membrane</keyword>
<dbReference type="InterPro" id="IPR003594">
    <property type="entry name" value="HATPase_dom"/>
</dbReference>
<dbReference type="SUPFAM" id="SSF47384">
    <property type="entry name" value="Homodimeric domain of signal transducing histidine kinase"/>
    <property type="match status" value="1"/>
</dbReference>
<dbReference type="InterPro" id="IPR011006">
    <property type="entry name" value="CheY-like_superfamily"/>
</dbReference>
<keyword evidence="11 16" id="KW-1133">Transmembrane helix</keyword>
<feature type="transmembrane region" description="Helical" evidence="16">
    <location>
        <begin position="13"/>
        <end position="33"/>
    </location>
</feature>
<dbReference type="InterPro" id="IPR036097">
    <property type="entry name" value="HisK_dim/P_sf"/>
</dbReference>
<keyword evidence="12" id="KW-0902">Two-component regulatory system</keyword>
<feature type="domain" description="Histidine kinase" evidence="17">
    <location>
        <begin position="282"/>
        <end position="502"/>
    </location>
</feature>
<dbReference type="InterPro" id="IPR004358">
    <property type="entry name" value="Sig_transdc_His_kin-like_C"/>
</dbReference>
<dbReference type="InterPro" id="IPR008207">
    <property type="entry name" value="Sig_transdc_His_kin_Hpt_dom"/>
</dbReference>
<evidence type="ECO:0000256" key="5">
    <source>
        <dbReference type="ARBA" id="ARBA00022553"/>
    </source>
</evidence>
<accession>A0ABQ2QEU4</accession>
<comment type="catalytic activity">
    <reaction evidence="1">
        <text>ATP + protein L-histidine = ADP + protein N-phospho-L-histidine.</text>
        <dbReference type="EC" id="2.7.13.3"/>
    </reaction>
</comment>
<evidence type="ECO:0000256" key="6">
    <source>
        <dbReference type="ARBA" id="ARBA00022679"/>
    </source>
</evidence>
<evidence type="ECO:0000259" key="20">
    <source>
        <dbReference type="PROSITE" id="PS50894"/>
    </source>
</evidence>
<gene>
    <name evidence="21" type="ORF">GCM10009410_03500</name>
</gene>
<feature type="modified residue" description="Phosphohistidine" evidence="14">
    <location>
        <position position="723"/>
    </location>
</feature>
<evidence type="ECO:0000259" key="17">
    <source>
        <dbReference type="PROSITE" id="PS50109"/>
    </source>
</evidence>
<dbReference type="InterPro" id="IPR005467">
    <property type="entry name" value="His_kinase_dom"/>
</dbReference>